<keyword evidence="3" id="KW-1185">Reference proteome</keyword>
<dbReference type="AlphaFoldDB" id="A0A364Y4Z9"/>
<dbReference type="Pfam" id="PF09346">
    <property type="entry name" value="SMI1_KNR4"/>
    <property type="match status" value="1"/>
</dbReference>
<sequence length="123" mass="14537">MNQKKVKARLDVLDQVERMRTIELPELYKNFYKRCTTQIPSKWVGADVLAIDDFADWADELLSENNLKNFLDEKDFVFLFHQGYIFWYFKADGTADPMVFSFSEVDKVSKAVNPLSEFIREEH</sequence>
<evidence type="ECO:0000259" key="1">
    <source>
        <dbReference type="Pfam" id="PF09346"/>
    </source>
</evidence>
<organism evidence="2 3">
    <name type="scientific">Pseudochryseolinea flava</name>
    <dbReference type="NCBI Taxonomy" id="2059302"/>
    <lineage>
        <taxon>Bacteria</taxon>
        <taxon>Pseudomonadati</taxon>
        <taxon>Bacteroidota</taxon>
        <taxon>Cytophagia</taxon>
        <taxon>Cytophagales</taxon>
        <taxon>Fulvivirgaceae</taxon>
        <taxon>Pseudochryseolinea</taxon>
    </lineage>
</organism>
<gene>
    <name evidence="2" type="ORF">DQQ10_09300</name>
</gene>
<evidence type="ECO:0000313" key="3">
    <source>
        <dbReference type="Proteomes" id="UP000251889"/>
    </source>
</evidence>
<accession>A0A364Y4Z9</accession>
<dbReference type="RefSeq" id="WP_112746570.1">
    <property type="nucleotide sequence ID" value="NZ_QMFY01000003.1"/>
</dbReference>
<dbReference type="SUPFAM" id="SSF160631">
    <property type="entry name" value="SMI1/KNR4-like"/>
    <property type="match status" value="1"/>
</dbReference>
<dbReference type="Proteomes" id="UP000251889">
    <property type="component" value="Unassembled WGS sequence"/>
</dbReference>
<dbReference type="InterPro" id="IPR018958">
    <property type="entry name" value="Knr4/Smi1-like_dom"/>
</dbReference>
<dbReference type="OrthoDB" id="1189226at2"/>
<name>A0A364Y4Z9_9BACT</name>
<comment type="caution">
    <text evidence="2">The sequence shown here is derived from an EMBL/GenBank/DDBJ whole genome shotgun (WGS) entry which is preliminary data.</text>
</comment>
<feature type="domain" description="Knr4/Smi1-like" evidence="1">
    <location>
        <begin position="10"/>
        <end position="120"/>
    </location>
</feature>
<protein>
    <recommendedName>
        <fullName evidence="1">Knr4/Smi1-like domain-containing protein</fullName>
    </recommendedName>
</protein>
<dbReference type="EMBL" id="QMFY01000003">
    <property type="protein sequence ID" value="RAW01829.1"/>
    <property type="molecule type" value="Genomic_DNA"/>
</dbReference>
<proteinExistence type="predicted"/>
<reference evidence="2 3" key="1">
    <citation type="submission" date="2018-06" db="EMBL/GenBank/DDBJ databases">
        <title>Chryseolinea flavus sp. nov., a member of the phylum Bacteroidetes isolated from soil.</title>
        <authorList>
            <person name="Li Y."/>
            <person name="Wang J."/>
        </authorList>
    </citation>
    <scope>NUCLEOTIDE SEQUENCE [LARGE SCALE GENOMIC DNA]</scope>
    <source>
        <strain evidence="2 3">SDU1-6</strain>
    </source>
</reference>
<evidence type="ECO:0000313" key="2">
    <source>
        <dbReference type="EMBL" id="RAW01829.1"/>
    </source>
</evidence>
<dbReference type="InterPro" id="IPR037883">
    <property type="entry name" value="Knr4/Smi1-like_sf"/>
</dbReference>